<dbReference type="EMBL" id="BARU01014795">
    <property type="protein sequence ID" value="GAH36873.1"/>
    <property type="molecule type" value="Genomic_DNA"/>
</dbReference>
<proteinExistence type="predicted"/>
<gene>
    <name evidence="1" type="ORF">S03H2_25890</name>
</gene>
<reference evidence="1" key="1">
    <citation type="journal article" date="2014" name="Front. Microbiol.">
        <title>High frequency of phylogenetically diverse reductive dehalogenase-homologous genes in deep subseafloor sedimentary metagenomes.</title>
        <authorList>
            <person name="Kawai M."/>
            <person name="Futagami T."/>
            <person name="Toyoda A."/>
            <person name="Takaki Y."/>
            <person name="Nishi S."/>
            <person name="Hori S."/>
            <person name="Arai W."/>
            <person name="Tsubouchi T."/>
            <person name="Morono Y."/>
            <person name="Uchiyama I."/>
            <person name="Ito T."/>
            <person name="Fujiyama A."/>
            <person name="Inagaki F."/>
            <person name="Takami H."/>
        </authorList>
    </citation>
    <scope>NUCLEOTIDE SEQUENCE</scope>
    <source>
        <strain evidence="1">Expedition CK06-06</strain>
    </source>
</reference>
<evidence type="ECO:0000313" key="1">
    <source>
        <dbReference type="EMBL" id="GAH36873.1"/>
    </source>
</evidence>
<dbReference type="PANTHER" id="PTHR36454">
    <property type="entry name" value="LMO2823 PROTEIN"/>
    <property type="match status" value="1"/>
</dbReference>
<feature type="non-terminal residue" evidence="1">
    <location>
        <position position="1"/>
    </location>
</feature>
<dbReference type="InterPro" id="IPR008323">
    <property type="entry name" value="UCP033563"/>
</dbReference>
<evidence type="ECO:0008006" key="2">
    <source>
        <dbReference type="Google" id="ProtNLM"/>
    </source>
</evidence>
<comment type="caution">
    <text evidence="1">The sequence shown here is derived from an EMBL/GenBank/DDBJ whole genome shotgun (WGS) entry which is preliminary data.</text>
</comment>
<protein>
    <recommendedName>
        <fullName evidence="2">DUF1015 domain-containing protein</fullName>
    </recommendedName>
</protein>
<dbReference type="Pfam" id="PF06245">
    <property type="entry name" value="DUF1015"/>
    <property type="match status" value="1"/>
</dbReference>
<name>X1GV26_9ZZZZ</name>
<feature type="non-terminal residue" evidence="1">
    <location>
        <position position="136"/>
    </location>
</feature>
<organism evidence="1">
    <name type="scientific">marine sediment metagenome</name>
    <dbReference type="NCBI Taxonomy" id="412755"/>
    <lineage>
        <taxon>unclassified sequences</taxon>
        <taxon>metagenomes</taxon>
        <taxon>ecological metagenomes</taxon>
    </lineage>
</organism>
<sequence length="136" mass="15194">GESHSIRAVTEPEVINQICANLARQPLYIADGHHRYESALTHQRERQVCSSLVSGDEGFNFVMMTLVSFSDPGLIILPPHRLVRGMSRASLNELLAKLRSFFEVEELPLSLPGIWQQVDDLLAGQDANQVRLILFG</sequence>
<dbReference type="PANTHER" id="PTHR36454:SF1">
    <property type="entry name" value="DUF1015 DOMAIN-CONTAINING PROTEIN"/>
    <property type="match status" value="1"/>
</dbReference>
<dbReference type="AlphaFoldDB" id="X1GV26"/>
<accession>X1GV26</accession>